<evidence type="ECO:0000313" key="1">
    <source>
        <dbReference type="EMBL" id="MDQ4626214.1"/>
    </source>
</evidence>
<organism evidence="1 2">
    <name type="scientific">Janthinobacterium lividum</name>
    <dbReference type="NCBI Taxonomy" id="29581"/>
    <lineage>
        <taxon>Bacteria</taxon>
        <taxon>Pseudomonadati</taxon>
        <taxon>Pseudomonadota</taxon>
        <taxon>Betaproteobacteria</taxon>
        <taxon>Burkholderiales</taxon>
        <taxon>Oxalobacteraceae</taxon>
        <taxon>Janthinobacterium</taxon>
    </lineage>
</organism>
<proteinExistence type="predicted"/>
<sequence>MAHEVTLSINSKFVLHKDVEIEVKTDGSKLGTLLVSKGNIEWLPSGNSVNKHRMTWKKFAALMENQGTPAKVAGK</sequence>
<evidence type="ECO:0000313" key="2">
    <source>
        <dbReference type="Proteomes" id="UP001237592"/>
    </source>
</evidence>
<comment type="caution">
    <text evidence="1">The sequence shown here is derived from an EMBL/GenBank/DDBJ whole genome shotgun (WGS) entry which is preliminary data.</text>
</comment>
<dbReference type="RefSeq" id="WP_307779013.1">
    <property type="nucleotide sequence ID" value="NZ_JAVFKP010000002.1"/>
</dbReference>
<reference evidence="1 2" key="1">
    <citation type="submission" date="2023-08" db="EMBL/GenBank/DDBJ databases">
        <title>Draft genome sequence of Janthinobacterium lividum.</title>
        <authorList>
            <person name="Chun B.H."/>
            <person name="Lee Y."/>
        </authorList>
    </citation>
    <scope>NUCLEOTIDE SEQUENCE [LARGE SCALE GENOMIC DNA]</scope>
    <source>
        <strain evidence="1 2">AMJK</strain>
    </source>
</reference>
<keyword evidence="2" id="KW-1185">Reference proteome</keyword>
<protein>
    <recommendedName>
        <fullName evidence="3">DUF2917 domain-containing protein</fullName>
    </recommendedName>
</protein>
<accession>A0ABU0XTB1</accession>
<dbReference type="EMBL" id="JAVFKP010000002">
    <property type="protein sequence ID" value="MDQ4626214.1"/>
    <property type="molecule type" value="Genomic_DNA"/>
</dbReference>
<name>A0ABU0XTB1_9BURK</name>
<evidence type="ECO:0008006" key="3">
    <source>
        <dbReference type="Google" id="ProtNLM"/>
    </source>
</evidence>
<dbReference type="Proteomes" id="UP001237592">
    <property type="component" value="Unassembled WGS sequence"/>
</dbReference>
<gene>
    <name evidence="1" type="ORF">RB624_09995</name>
</gene>